<keyword evidence="3" id="KW-1185">Reference proteome</keyword>
<evidence type="ECO:0000313" key="3">
    <source>
        <dbReference type="Proteomes" id="UP000838763"/>
    </source>
</evidence>
<feature type="signal peptide" evidence="1">
    <location>
        <begin position="1"/>
        <end position="20"/>
    </location>
</feature>
<reference evidence="2" key="1">
    <citation type="submission" date="2022-11" db="EMBL/GenBank/DDBJ databases">
        <authorList>
            <person name="Scott C."/>
            <person name="Bruce N."/>
        </authorList>
    </citation>
    <scope>NUCLEOTIDE SEQUENCE</scope>
</reference>
<accession>A0A9P1M8R8</accession>
<dbReference type="EMBL" id="CALLCH030000011">
    <property type="protein sequence ID" value="CAI4214427.1"/>
    <property type="molecule type" value="Genomic_DNA"/>
</dbReference>
<protein>
    <submittedName>
        <fullName evidence="2">Uncharacterized protein</fullName>
    </submittedName>
</protein>
<organism evidence="2 3">
    <name type="scientific">Parascedosporium putredinis</name>
    <dbReference type="NCBI Taxonomy" id="1442378"/>
    <lineage>
        <taxon>Eukaryota</taxon>
        <taxon>Fungi</taxon>
        <taxon>Dikarya</taxon>
        <taxon>Ascomycota</taxon>
        <taxon>Pezizomycotina</taxon>
        <taxon>Sordariomycetes</taxon>
        <taxon>Hypocreomycetidae</taxon>
        <taxon>Microascales</taxon>
        <taxon>Microascaceae</taxon>
        <taxon>Parascedosporium</taxon>
    </lineage>
</organism>
<evidence type="ECO:0000256" key="1">
    <source>
        <dbReference type="SAM" id="SignalP"/>
    </source>
</evidence>
<sequence>MKFVNTFITALSLLAASVAAIPTPESEATAGEVSIPEVEQQQADLPATDAEQIEALFNDISFDADEEAYYEQFQNRESEDDHPTGPESCNFWLMTSIQLAGTDYQRWWGLYSHTCAKIGGFRWSLSAMSDEYTLRSALPYTIELSITGGGFRPSGYFWYSGRRTDLGKNMYCKSCSGIAASRCCRVAFRCYE</sequence>
<proteinExistence type="predicted"/>
<dbReference type="OrthoDB" id="4484384at2759"/>
<evidence type="ECO:0000313" key="2">
    <source>
        <dbReference type="EMBL" id="CAI4214427.1"/>
    </source>
</evidence>
<gene>
    <name evidence="2" type="ORF">PPNO1_LOCUS4159</name>
</gene>
<dbReference type="AlphaFoldDB" id="A0A9P1M8R8"/>
<feature type="chain" id="PRO_5040231959" evidence="1">
    <location>
        <begin position="21"/>
        <end position="192"/>
    </location>
</feature>
<dbReference type="Proteomes" id="UP000838763">
    <property type="component" value="Unassembled WGS sequence"/>
</dbReference>
<name>A0A9P1M8R8_9PEZI</name>
<comment type="caution">
    <text evidence="2">The sequence shown here is derived from an EMBL/GenBank/DDBJ whole genome shotgun (WGS) entry which is preliminary data.</text>
</comment>
<keyword evidence="1" id="KW-0732">Signal</keyword>